<evidence type="ECO:0000256" key="1">
    <source>
        <dbReference type="SAM" id="SignalP"/>
    </source>
</evidence>
<sequence length="128" mass="12954">MGFAVCAGASLLCSFGTAPSNLVVAPSNKVLTSTPTANIMDNKPMVNIMPFGMCTSLSNPQVASATSAAMGVLTPMPCVPSIPGPWTPGCPTVLIANMPALNNSSKLMCAYGGVIQITNPGQQGTQIP</sequence>
<proteinExistence type="predicted"/>
<keyword evidence="1" id="KW-0732">Signal</keyword>
<gene>
    <name evidence="2" type="ORF">QBE51_06320</name>
</gene>
<evidence type="ECO:0000313" key="2">
    <source>
        <dbReference type="EMBL" id="WZL71127.1"/>
    </source>
</evidence>
<evidence type="ECO:0000313" key="3">
    <source>
        <dbReference type="Proteomes" id="UP001486565"/>
    </source>
</evidence>
<dbReference type="Pfam" id="PF14107">
    <property type="entry name" value="DUF4280"/>
    <property type="match status" value="1"/>
</dbReference>
<feature type="chain" id="PRO_5046921585" evidence="1">
    <location>
        <begin position="21"/>
        <end position="128"/>
    </location>
</feature>
<organism evidence="2 3">
    <name type="scientific">Defluviitalea saccharophila</name>
    <dbReference type="NCBI Taxonomy" id="879970"/>
    <lineage>
        <taxon>Bacteria</taxon>
        <taxon>Bacillati</taxon>
        <taxon>Bacillota</taxon>
        <taxon>Clostridia</taxon>
        <taxon>Lachnospirales</taxon>
        <taxon>Defluviitaleaceae</taxon>
        <taxon>Defluviitalea</taxon>
    </lineage>
</organism>
<dbReference type="RefSeq" id="WP_341878092.1">
    <property type="nucleotide sequence ID" value="NZ_CP121687.1"/>
</dbReference>
<name>A0ABZ2Y6Z4_9FIRM</name>
<protein>
    <submittedName>
        <fullName evidence="2">DUF4280 domain-containing protein</fullName>
    </submittedName>
</protein>
<accession>A0ABZ2Y6Z4</accession>
<dbReference type="EMBL" id="CP121687">
    <property type="protein sequence ID" value="WZL71127.1"/>
    <property type="molecule type" value="Genomic_DNA"/>
</dbReference>
<keyword evidence="3" id="KW-1185">Reference proteome</keyword>
<dbReference type="Proteomes" id="UP001486565">
    <property type="component" value="Chromosome"/>
</dbReference>
<reference evidence="2 3" key="1">
    <citation type="submission" date="2023-03" db="EMBL/GenBank/DDBJ databases">
        <title>Novel Species.</title>
        <authorList>
            <person name="Ma S."/>
        </authorList>
    </citation>
    <scope>NUCLEOTIDE SEQUENCE [LARGE SCALE GENOMIC DNA]</scope>
    <source>
        <strain evidence="2 3">LIND6LT2</strain>
    </source>
</reference>
<feature type="signal peptide" evidence="1">
    <location>
        <begin position="1"/>
        <end position="20"/>
    </location>
</feature>
<dbReference type="InterPro" id="IPR025460">
    <property type="entry name" value="DUF4280"/>
</dbReference>